<keyword evidence="5" id="KW-1185">Reference proteome</keyword>
<dbReference type="Pfam" id="PF03407">
    <property type="entry name" value="Nucleotid_trans"/>
    <property type="match status" value="2"/>
</dbReference>
<feature type="compositionally biased region" description="Low complexity" evidence="1">
    <location>
        <begin position="57"/>
        <end position="86"/>
    </location>
</feature>
<evidence type="ECO:0000256" key="2">
    <source>
        <dbReference type="SAM" id="SignalP"/>
    </source>
</evidence>
<proteinExistence type="predicted"/>
<feature type="compositionally biased region" description="Gly residues" evidence="1">
    <location>
        <begin position="87"/>
        <end position="99"/>
    </location>
</feature>
<dbReference type="eggNOG" id="ENOG502QRD4">
    <property type="taxonomic scope" value="Eukaryota"/>
</dbReference>
<dbReference type="KEGG" id="ehx:EMIHUDRAFT_214831"/>
<evidence type="ECO:0000259" key="3">
    <source>
        <dbReference type="Pfam" id="PF03407"/>
    </source>
</evidence>
<evidence type="ECO:0000256" key="1">
    <source>
        <dbReference type="SAM" id="MobiDB-lite"/>
    </source>
</evidence>
<feature type="domain" description="Nucleotide-diphospho-sugar transferase" evidence="3">
    <location>
        <begin position="580"/>
        <end position="771"/>
    </location>
</feature>
<dbReference type="OMA" id="NYLCFAN"/>
<feature type="region of interest" description="Disordered" evidence="1">
    <location>
        <begin position="43"/>
        <end position="117"/>
    </location>
</feature>
<feature type="chain" id="PRO_5044190434" description="Nucleotide-diphospho-sugar transferase domain-containing protein" evidence="2">
    <location>
        <begin position="24"/>
        <end position="862"/>
    </location>
</feature>
<sequence>MRSAALSLLGITVLLLFLSHTFFFPAPAAAPVVHPKVSLLHGGHIPPEPDHRTKTKAPPSASPAAASAAGTPAAADSRSTPPTVGATGTGAPGLGGHGPFGPESVAPYMPHGQEDRRCVPRREQALPSRPLNLTVPADSAEWPINCASFDGAAELCAAVKTAAVRREVMVGVANSNVQGQLAKWIEANRRAGISNMLIVAIDERLPQWLESQKVACWPRPDKALGSHKISAQKFKFVRSFLTVGASVLMTDIDVVYLQNPFDHLWRDADIEGTTDGWDDGSAYGWLEQLDDPSLGAYGRFRPAMRITAWNSEAEHAWNSGLWYAAATHASLRLMTILAYRMEHEPNTWDQAAFGEEVARPARDGHHAAGIVKRALSYWCFANSKTVFRRLRAEAGSTHRPVVVHANYHQPKQPRMDAVYDRWHLGQADALGRFSTEPTAVVPAPELEVNSLHSINDGFVSGSDTRNALAAVKGGGCRPQPSLHGVRVSVAVLPVKACAPADAVCSAASDVAVRRGSSPPELLLLVVGSSEAEPARLFLQSASAAGVKNVLVACDGLVAALQGQGVTVVDASSDVPADASAASRVARLRWALVRRLVEHGYGVLSAAAPTHFVSDPFDALYRDADVEAMTVGYNHVIDDPSMGFTRFCHGSRTVRPRLFFAMPTAESERLARRMGERLGTAGSEGAARGGEAAGGSAYDRVARDEREAFVRELWLPSRNEYAHPGAVLRVMNYLCFVNSKVVARQSRVLARQGQRVLASHKPVLVHIDYHADVAAPAVRAAVERSPWSWGGVPGFVFEAGGRLSTPWGPGQWGLHRGFEAALFADFIGTAHNIELSAGIAVATRCADDNIVLMRSVKGLDLPK</sequence>
<reference evidence="5" key="1">
    <citation type="journal article" date="2013" name="Nature">
        <title>Pan genome of the phytoplankton Emiliania underpins its global distribution.</title>
        <authorList>
            <person name="Read B.A."/>
            <person name="Kegel J."/>
            <person name="Klute M.J."/>
            <person name="Kuo A."/>
            <person name="Lefebvre S.C."/>
            <person name="Maumus F."/>
            <person name="Mayer C."/>
            <person name="Miller J."/>
            <person name="Monier A."/>
            <person name="Salamov A."/>
            <person name="Young J."/>
            <person name="Aguilar M."/>
            <person name="Claverie J.M."/>
            <person name="Frickenhaus S."/>
            <person name="Gonzalez K."/>
            <person name="Herman E.K."/>
            <person name="Lin Y.C."/>
            <person name="Napier J."/>
            <person name="Ogata H."/>
            <person name="Sarno A.F."/>
            <person name="Shmutz J."/>
            <person name="Schroeder D."/>
            <person name="de Vargas C."/>
            <person name="Verret F."/>
            <person name="von Dassow P."/>
            <person name="Valentin K."/>
            <person name="Van de Peer Y."/>
            <person name="Wheeler G."/>
            <person name="Dacks J.B."/>
            <person name="Delwiche C.F."/>
            <person name="Dyhrman S.T."/>
            <person name="Glockner G."/>
            <person name="John U."/>
            <person name="Richards T."/>
            <person name="Worden A.Z."/>
            <person name="Zhang X."/>
            <person name="Grigoriev I.V."/>
            <person name="Allen A.E."/>
            <person name="Bidle K."/>
            <person name="Borodovsky M."/>
            <person name="Bowler C."/>
            <person name="Brownlee C."/>
            <person name="Cock J.M."/>
            <person name="Elias M."/>
            <person name="Gladyshev V.N."/>
            <person name="Groth M."/>
            <person name="Guda C."/>
            <person name="Hadaegh A."/>
            <person name="Iglesias-Rodriguez M.D."/>
            <person name="Jenkins J."/>
            <person name="Jones B.M."/>
            <person name="Lawson T."/>
            <person name="Leese F."/>
            <person name="Lindquist E."/>
            <person name="Lobanov A."/>
            <person name="Lomsadze A."/>
            <person name="Malik S.B."/>
            <person name="Marsh M.E."/>
            <person name="Mackinder L."/>
            <person name="Mock T."/>
            <person name="Mueller-Roeber B."/>
            <person name="Pagarete A."/>
            <person name="Parker M."/>
            <person name="Probert I."/>
            <person name="Quesneville H."/>
            <person name="Raines C."/>
            <person name="Rensing S.A."/>
            <person name="Riano-Pachon D.M."/>
            <person name="Richier S."/>
            <person name="Rokitta S."/>
            <person name="Shiraiwa Y."/>
            <person name="Soanes D.M."/>
            <person name="van der Giezen M."/>
            <person name="Wahlund T.M."/>
            <person name="Williams B."/>
            <person name="Wilson W."/>
            <person name="Wolfe G."/>
            <person name="Wurch L.L."/>
        </authorList>
    </citation>
    <scope>NUCLEOTIDE SEQUENCE</scope>
</reference>
<keyword evidence="2" id="KW-0732">Signal</keyword>
<dbReference type="EnsemblProtists" id="EOD11059">
    <property type="protein sequence ID" value="EOD11059"/>
    <property type="gene ID" value="EMIHUDRAFT_214831"/>
</dbReference>
<dbReference type="Proteomes" id="UP000013827">
    <property type="component" value="Unassembled WGS sequence"/>
</dbReference>
<reference evidence="4" key="2">
    <citation type="submission" date="2024-10" db="UniProtKB">
        <authorList>
            <consortium name="EnsemblProtists"/>
        </authorList>
    </citation>
    <scope>IDENTIFICATION</scope>
</reference>
<feature type="signal peptide" evidence="2">
    <location>
        <begin position="1"/>
        <end position="23"/>
    </location>
</feature>
<organism evidence="4 5">
    <name type="scientific">Emiliania huxleyi (strain CCMP1516)</name>
    <dbReference type="NCBI Taxonomy" id="280463"/>
    <lineage>
        <taxon>Eukaryota</taxon>
        <taxon>Haptista</taxon>
        <taxon>Haptophyta</taxon>
        <taxon>Prymnesiophyceae</taxon>
        <taxon>Isochrysidales</taxon>
        <taxon>Noelaerhabdaceae</taxon>
        <taxon>Emiliania</taxon>
    </lineage>
</organism>
<dbReference type="HOGENOM" id="CLU_332165_0_0_1"/>
<dbReference type="PANTHER" id="PTHR46581">
    <property type="entry name" value="ARABINOSYLTRANSFERASE RRA3"/>
    <property type="match status" value="1"/>
</dbReference>
<evidence type="ECO:0000313" key="5">
    <source>
        <dbReference type="Proteomes" id="UP000013827"/>
    </source>
</evidence>
<name>A0A0D3IIH4_EMIH1</name>
<dbReference type="GeneID" id="17257336"/>
<dbReference type="PaxDb" id="2903-EOD11059"/>
<dbReference type="STRING" id="2903.R1DQW7"/>
<dbReference type="RefSeq" id="XP_005763488.1">
    <property type="nucleotide sequence ID" value="XM_005763431.1"/>
</dbReference>
<dbReference type="InterPro" id="IPR005069">
    <property type="entry name" value="Nucl-diP-sugar_transferase"/>
</dbReference>
<dbReference type="AlphaFoldDB" id="A0A0D3IIH4"/>
<evidence type="ECO:0000313" key="4">
    <source>
        <dbReference type="EnsemblProtists" id="EOD11059"/>
    </source>
</evidence>
<feature type="domain" description="Nucleotide-diphospho-sugar transferase" evidence="3">
    <location>
        <begin position="193"/>
        <end position="409"/>
    </location>
</feature>
<dbReference type="GO" id="GO:0016757">
    <property type="term" value="F:glycosyltransferase activity"/>
    <property type="evidence" value="ECO:0007669"/>
    <property type="project" value="InterPro"/>
</dbReference>
<dbReference type="InterPro" id="IPR044290">
    <property type="entry name" value="RRA1/2/3"/>
</dbReference>
<protein>
    <recommendedName>
        <fullName evidence="3">Nucleotide-diphospho-sugar transferase domain-containing protein</fullName>
    </recommendedName>
</protein>
<dbReference type="PANTHER" id="PTHR46581:SF3">
    <property type="entry name" value="ARABINOSYLTRANSFERASE RRA3"/>
    <property type="match status" value="1"/>
</dbReference>
<accession>A0A0D3IIH4</accession>